<name>A0A4Q9GRH0_9MICO</name>
<protein>
    <submittedName>
        <fullName evidence="1">Uncharacterized protein</fullName>
    </submittedName>
</protein>
<evidence type="ECO:0000313" key="1">
    <source>
        <dbReference type="EMBL" id="TBN57165.1"/>
    </source>
</evidence>
<organism evidence="1 2">
    <name type="scientific">Glaciihabitans arcticus</name>
    <dbReference type="NCBI Taxonomy" id="2668039"/>
    <lineage>
        <taxon>Bacteria</taxon>
        <taxon>Bacillati</taxon>
        <taxon>Actinomycetota</taxon>
        <taxon>Actinomycetes</taxon>
        <taxon>Micrococcales</taxon>
        <taxon>Microbacteriaceae</taxon>
        <taxon>Glaciihabitans</taxon>
    </lineage>
</organism>
<dbReference type="EMBL" id="SISG01000001">
    <property type="protein sequence ID" value="TBN57165.1"/>
    <property type="molecule type" value="Genomic_DNA"/>
</dbReference>
<comment type="caution">
    <text evidence="1">The sequence shown here is derived from an EMBL/GenBank/DDBJ whole genome shotgun (WGS) entry which is preliminary data.</text>
</comment>
<proteinExistence type="predicted"/>
<dbReference type="RefSeq" id="WP_130981276.1">
    <property type="nucleotide sequence ID" value="NZ_SISG01000001.1"/>
</dbReference>
<dbReference type="Proteomes" id="UP000294194">
    <property type="component" value="Unassembled WGS sequence"/>
</dbReference>
<gene>
    <name evidence="1" type="ORF">EYE40_06995</name>
</gene>
<sequence length="68" mass="7376">MVLSLPVRPEVALISDDLYSVLTDNDTLGYVHKVGPVFVALCGADLHHAVEVGQSLSLDRAVEMVRSR</sequence>
<keyword evidence="2" id="KW-1185">Reference proteome</keyword>
<reference evidence="2" key="1">
    <citation type="submission" date="2019-02" db="EMBL/GenBank/DDBJ databases">
        <title>Glaciihabitans arcticus sp. nov., a psychrotolerant bacterium isolated from polar soil.</title>
        <authorList>
            <person name="Dahal R.H."/>
        </authorList>
    </citation>
    <scope>NUCLEOTIDE SEQUENCE [LARGE SCALE GENOMIC DNA]</scope>
    <source>
        <strain evidence="2">RP-3-7</strain>
    </source>
</reference>
<dbReference type="AlphaFoldDB" id="A0A4Q9GRH0"/>
<evidence type="ECO:0000313" key="2">
    <source>
        <dbReference type="Proteomes" id="UP000294194"/>
    </source>
</evidence>
<accession>A0A4Q9GRH0</accession>